<organism evidence="2 3">
    <name type="scientific">Pseudidiomarina aestuarii</name>
    <dbReference type="NCBI Taxonomy" id="624146"/>
    <lineage>
        <taxon>Bacteria</taxon>
        <taxon>Pseudomonadati</taxon>
        <taxon>Pseudomonadota</taxon>
        <taxon>Gammaproteobacteria</taxon>
        <taxon>Alteromonadales</taxon>
        <taxon>Idiomarinaceae</taxon>
        <taxon>Pseudidiomarina</taxon>
    </lineage>
</organism>
<reference evidence="3" key="1">
    <citation type="journal article" date="2018" name="Front. Microbiol.">
        <title>Genome-Based Analysis Reveals the Taxonomy and Diversity of the Family Idiomarinaceae.</title>
        <authorList>
            <person name="Liu Y."/>
            <person name="Lai Q."/>
            <person name="Shao Z."/>
        </authorList>
    </citation>
    <scope>NUCLEOTIDE SEQUENCE [LARGE SCALE GENOMIC DNA]</scope>
    <source>
        <strain evidence="3">KYW314</strain>
    </source>
</reference>
<evidence type="ECO:0000313" key="2">
    <source>
        <dbReference type="EMBL" id="RUO42015.1"/>
    </source>
</evidence>
<feature type="region of interest" description="Disordered" evidence="1">
    <location>
        <begin position="47"/>
        <end position="83"/>
    </location>
</feature>
<dbReference type="Proteomes" id="UP000287766">
    <property type="component" value="Unassembled WGS sequence"/>
</dbReference>
<evidence type="ECO:0000313" key="3">
    <source>
        <dbReference type="Proteomes" id="UP000287766"/>
    </source>
</evidence>
<proteinExistence type="predicted"/>
<feature type="compositionally biased region" description="Basic and acidic residues" evidence="1">
    <location>
        <begin position="49"/>
        <end position="68"/>
    </location>
</feature>
<evidence type="ECO:0000256" key="1">
    <source>
        <dbReference type="SAM" id="MobiDB-lite"/>
    </source>
</evidence>
<dbReference type="AlphaFoldDB" id="A0A7Z6ZVU8"/>
<dbReference type="EMBL" id="PIPR01000001">
    <property type="protein sequence ID" value="RUO42015.1"/>
    <property type="molecule type" value="Genomic_DNA"/>
</dbReference>
<comment type="caution">
    <text evidence="2">The sequence shown here is derived from an EMBL/GenBank/DDBJ whole genome shotgun (WGS) entry which is preliminary data.</text>
</comment>
<dbReference type="RefSeq" id="WP_169930741.1">
    <property type="nucleotide sequence ID" value="NZ_PIPR01000001.1"/>
</dbReference>
<name>A0A7Z6ZVU8_9GAMM</name>
<protein>
    <submittedName>
        <fullName evidence="2">Uncharacterized protein</fullName>
    </submittedName>
</protein>
<sequence length="209" mass="22719">MNKIILLLLAISFVIGLIVFRPFQQASTDAKPIQVADELEISSSQLAELDERSSQPQLEDEHISDPVDRGNNQSNKNEDSPRLSSLIDDLSAEGGLSDASAQTAFKLEDFDALVYQLESDLPFEQTLIGAVNEVAGTTNGMVPRSVGCNDEICAVVVDYLDPDSIEQFAQTLMADIQHPVSLVTQPVTVQGITELRLLLSYKSAKIVAD</sequence>
<accession>A0A7Z6ZVU8</accession>
<keyword evidence="3" id="KW-1185">Reference proteome</keyword>
<gene>
    <name evidence="2" type="ORF">CWE22_07690</name>
</gene>